<dbReference type="Gene3D" id="1.10.10.60">
    <property type="entry name" value="Homeodomain-like"/>
    <property type="match status" value="1"/>
</dbReference>
<evidence type="ECO:0000313" key="3">
    <source>
        <dbReference type="EMBL" id="KAA8522154.1"/>
    </source>
</evidence>
<dbReference type="EMBL" id="CM018048">
    <property type="protein sequence ID" value="KAA8522154.1"/>
    <property type="molecule type" value="Genomic_DNA"/>
</dbReference>
<dbReference type="AlphaFoldDB" id="A0A5J4ZWA1"/>
<reference evidence="3 4" key="1">
    <citation type="submission" date="2019-09" db="EMBL/GenBank/DDBJ databases">
        <title>A chromosome-level genome assembly of the Chinese tupelo Nyssa sinensis.</title>
        <authorList>
            <person name="Yang X."/>
            <person name="Kang M."/>
            <person name="Yang Y."/>
            <person name="Xiong H."/>
            <person name="Wang M."/>
            <person name="Zhang Z."/>
            <person name="Wang Z."/>
            <person name="Wu H."/>
            <person name="Ma T."/>
            <person name="Liu J."/>
            <person name="Xi Z."/>
        </authorList>
    </citation>
    <scope>NUCLEOTIDE SEQUENCE [LARGE SCALE GENOMIC DNA]</scope>
    <source>
        <strain evidence="3">J267</strain>
        <tissue evidence="3">Leaf</tissue>
    </source>
</reference>
<gene>
    <name evidence="3" type="ORF">F0562_012827</name>
</gene>
<dbReference type="PANTHER" id="PTHR31307:SF43">
    <property type="entry name" value="TRIHELIX TRANSCRIPTION FACTOR ASIL2-LIKE"/>
    <property type="match status" value="1"/>
</dbReference>
<dbReference type="Proteomes" id="UP000325577">
    <property type="component" value="Linkage Group LG5"/>
</dbReference>
<dbReference type="Pfam" id="PF13837">
    <property type="entry name" value="Myb_DNA-bind_4"/>
    <property type="match status" value="1"/>
</dbReference>
<evidence type="ECO:0000313" key="4">
    <source>
        <dbReference type="Proteomes" id="UP000325577"/>
    </source>
</evidence>
<feature type="compositionally biased region" description="Polar residues" evidence="1">
    <location>
        <begin position="346"/>
        <end position="358"/>
    </location>
</feature>
<evidence type="ECO:0000259" key="2">
    <source>
        <dbReference type="PROSITE" id="PS50090"/>
    </source>
</evidence>
<feature type="region of interest" description="Disordered" evidence="1">
    <location>
        <begin position="109"/>
        <end position="129"/>
    </location>
</feature>
<proteinExistence type="predicted"/>
<feature type="domain" description="Myb-like" evidence="2">
    <location>
        <begin position="16"/>
        <end position="76"/>
    </location>
</feature>
<dbReference type="PROSITE" id="PS50090">
    <property type="entry name" value="MYB_LIKE"/>
    <property type="match status" value="1"/>
</dbReference>
<organism evidence="3 4">
    <name type="scientific">Nyssa sinensis</name>
    <dbReference type="NCBI Taxonomy" id="561372"/>
    <lineage>
        <taxon>Eukaryota</taxon>
        <taxon>Viridiplantae</taxon>
        <taxon>Streptophyta</taxon>
        <taxon>Embryophyta</taxon>
        <taxon>Tracheophyta</taxon>
        <taxon>Spermatophyta</taxon>
        <taxon>Magnoliopsida</taxon>
        <taxon>eudicotyledons</taxon>
        <taxon>Gunneridae</taxon>
        <taxon>Pentapetalae</taxon>
        <taxon>asterids</taxon>
        <taxon>Cornales</taxon>
        <taxon>Nyssaceae</taxon>
        <taxon>Nyssa</taxon>
    </lineage>
</organism>
<dbReference type="InterPro" id="IPR044822">
    <property type="entry name" value="Myb_DNA-bind_4"/>
</dbReference>
<feature type="region of interest" description="Disordered" evidence="1">
    <location>
        <begin position="274"/>
        <end position="299"/>
    </location>
</feature>
<feature type="region of interest" description="Disordered" evidence="1">
    <location>
        <begin position="339"/>
        <end position="360"/>
    </location>
</feature>
<keyword evidence="4" id="KW-1185">Reference proteome</keyword>
<dbReference type="SMART" id="SM00595">
    <property type="entry name" value="MADF"/>
    <property type="match status" value="1"/>
</dbReference>
<dbReference type="InterPro" id="IPR001005">
    <property type="entry name" value="SANT/Myb"/>
</dbReference>
<dbReference type="PANTHER" id="PTHR31307">
    <property type="entry name" value="TRIHELIX TRANSCRIPTION FACTOR ASIL2"/>
    <property type="match status" value="1"/>
</dbReference>
<dbReference type="FunFam" id="1.10.10.60:FF:000152">
    <property type="entry name" value="Trihelix transcription factor ASIL2"/>
    <property type="match status" value="1"/>
</dbReference>
<dbReference type="InterPro" id="IPR044823">
    <property type="entry name" value="ASIL1/2-like"/>
</dbReference>
<evidence type="ECO:0000256" key="1">
    <source>
        <dbReference type="SAM" id="MobiDB-lite"/>
    </source>
</evidence>
<accession>A0A5J4ZWA1</accession>
<sequence length="476" mass="52529">MSTPPQPPRKFPAPCWTQEEALALIDAYRERWYALRRGYLRTADWNSVAEAVASRCPNASPSKTSAQCRHKMEKLRQRYRTEKQRSLSCPGRFFSSWVFFESMDSMENGTSAAVGSNQNTESGIDSGSGVQVKSVIDRNSVTLGFKSKNYKKIDGDSIPILDFDHDGVDPGGQLRVKDRGDRYSVPLGFRANNCSKIDGNSNSNFGPRVLIGDSSYLDDGSDQDADDGIDFGGGFRVKNPIDGNLVPPGLRGKKFSKIYGSLKPDLDSNHYVDDGEDGGGFRLKAPSDQSSGPPGFRPKKFGKVGGKLYRTLYCDGSAYNRVDADDGFCMKIPVDRNSVPPGFRAKNSSNSGRNSDPNLDSRILNGFSPSSRLGFDKESDRGIKRDGCLVEELVSSIKLLGDGFVKMEKMKMEMAKEIEQMRMEMESHYSHCFNIVFVISGKTTSRAPAPTGNTPICSSVAVAWDDIIYYHHPAFH</sequence>
<name>A0A5J4ZWA1_9ASTE</name>
<protein>
    <recommendedName>
        <fullName evidence="2">Myb-like domain-containing protein</fullName>
    </recommendedName>
</protein>
<dbReference type="OrthoDB" id="1901794at2759"/>